<gene>
    <name evidence="2" type="ORF">O3P69_002626</name>
</gene>
<feature type="region of interest" description="Disordered" evidence="1">
    <location>
        <begin position="193"/>
        <end position="238"/>
    </location>
</feature>
<dbReference type="AlphaFoldDB" id="A0AAW0ULF8"/>
<keyword evidence="3" id="KW-1185">Reference proteome</keyword>
<evidence type="ECO:0000313" key="2">
    <source>
        <dbReference type="EMBL" id="KAK8400962.1"/>
    </source>
</evidence>
<evidence type="ECO:0000313" key="3">
    <source>
        <dbReference type="Proteomes" id="UP001487740"/>
    </source>
</evidence>
<accession>A0AAW0ULF8</accession>
<proteinExistence type="predicted"/>
<reference evidence="2 3" key="1">
    <citation type="submission" date="2023-03" db="EMBL/GenBank/DDBJ databases">
        <title>High-quality genome of Scylla paramamosain provides insights in environmental adaptation.</title>
        <authorList>
            <person name="Zhang L."/>
        </authorList>
    </citation>
    <scope>NUCLEOTIDE SEQUENCE [LARGE SCALE GENOMIC DNA]</scope>
    <source>
        <strain evidence="2">LZ_2023a</strain>
        <tissue evidence="2">Muscle</tissue>
    </source>
</reference>
<feature type="compositionally biased region" description="Polar residues" evidence="1">
    <location>
        <begin position="193"/>
        <end position="205"/>
    </location>
</feature>
<sequence length="238" mass="26484">MNMKKTGSNFGGREEEPDEILYQVVEDASCYTVMKMPGSLQPSHLFPPFSGELVLLTVPDAMNPLDLINSEVVVGGRKDSLVVAAGQRFRMATFPIESDNINLPSLFLPDQNGQLSKVTAEIKACLMVKGEVEEREEDGKNCVDIEALRSVHYKAPKDLQRRDFFTKTKTREVVMEIEKPVKRKKKNVGNIYTSLDTSLQSNGKVQSPGKKKKTKHFPQSSNKAPGNSPHAEGMEYPV</sequence>
<dbReference type="Proteomes" id="UP001487740">
    <property type="component" value="Unassembled WGS sequence"/>
</dbReference>
<comment type="caution">
    <text evidence="2">The sequence shown here is derived from an EMBL/GenBank/DDBJ whole genome shotgun (WGS) entry which is preliminary data.</text>
</comment>
<name>A0AAW0ULF8_SCYPA</name>
<organism evidence="2 3">
    <name type="scientific">Scylla paramamosain</name>
    <name type="common">Mud crab</name>
    <dbReference type="NCBI Taxonomy" id="85552"/>
    <lineage>
        <taxon>Eukaryota</taxon>
        <taxon>Metazoa</taxon>
        <taxon>Ecdysozoa</taxon>
        <taxon>Arthropoda</taxon>
        <taxon>Crustacea</taxon>
        <taxon>Multicrustacea</taxon>
        <taxon>Malacostraca</taxon>
        <taxon>Eumalacostraca</taxon>
        <taxon>Eucarida</taxon>
        <taxon>Decapoda</taxon>
        <taxon>Pleocyemata</taxon>
        <taxon>Brachyura</taxon>
        <taxon>Eubrachyura</taxon>
        <taxon>Portunoidea</taxon>
        <taxon>Portunidae</taxon>
        <taxon>Portuninae</taxon>
        <taxon>Scylla</taxon>
    </lineage>
</organism>
<dbReference type="EMBL" id="JARAKH010000009">
    <property type="protein sequence ID" value="KAK8400962.1"/>
    <property type="molecule type" value="Genomic_DNA"/>
</dbReference>
<protein>
    <submittedName>
        <fullName evidence="2">Uncharacterized protein</fullName>
    </submittedName>
</protein>
<evidence type="ECO:0000256" key="1">
    <source>
        <dbReference type="SAM" id="MobiDB-lite"/>
    </source>
</evidence>